<gene>
    <name evidence="2" type="ORF">FNV43_RR13343</name>
</gene>
<feature type="region of interest" description="Disordered" evidence="1">
    <location>
        <begin position="32"/>
        <end position="96"/>
    </location>
</feature>
<accession>A0A8K0H130</accession>
<sequence>MPTCRSPQNSSDYTLTQIEVQIGKEGIANASSILARTSPQDDEQVRRPLDSTIKMKGPLRRSPSKKLNMDGNKENKVPFSTELTEPPINGNVEGDGMENATKVENMGKIRTHINEFDLS</sequence>
<proteinExistence type="predicted"/>
<organism evidence="2 3">
    <name type="scientific">Rhamnella rubrinervis</name>
    <dbReference type="NCBI Taxonomy" id="2594499"/>
    <lineage>
        <taxon>Eukaryota</taxon>
        <taxon>Viridiplantae</taxon>
        <taxon>Streptophyta</taxon>
        <taxon>Embryophyta</taxon>
        <taxon>Tracheophyta</taxon>
        <taxon>Spermatophyta</taxon>
        <taxon>Magnoliopsida</taxon>
        <taxon>eudicotyledons</taxon>
        <taxon>Gunneridae</taxon>
        <taxon>Pentapetalae</taxon>
        <taxon>rosids</taxon>
        <taxon>fabids</taxon>
        <taxon>Rosales</taxon>
        <taxon>Rhamnaceae</taxon>
        <taxon>rhamnoid group</taxon>
        <taxon>Rhamneae</taxon>
        <taxon>Rhamnella</taxon>
    </lineage>
</organism>
<dbReference type="Proteomes" id="UP000796880">
    <property type="component" value="Unassembled WGS sequence"/>
</dbReference>
<dbReference type="AlphaFoldDB" id="A0A8K0H130"/>
<evidence type="ECO:0000256" key="1">
    <source>
        <dbReference type="SAM" id="MobiDB-lite"/>
    </source>
</evidence>
<name>A0A8K0H130_9ROSA</name>
<dbReference type="EMBL" id="VOIH02000006">
    <property type="protein sequence ID" value="KAF3443653.1"/>
    <property type="molecule type" value="Genomic_DNA"/>
</dbReference>
<reference evidence="2" key="1">
    <citation type="submission" date="2020-03" db="EMBL/GenBank/DDBJ databases">
        <title>A high-quality chromosome-level genome assembly of a woody plant with both climbing and erect habits, Rhamnella rubrinervis.</title>
        <authorList>
            <person name="Lu Z."/>
            <person name="Yang Y."/>
            <person name="Zhu X."/>
            <person name="Sun Y."/>
        </authorList>
    </citation>
    <scope>NUCLEOTIDE SEQUENCE</scope>
    <source>
        <strain evidence="2">BYM</strain>
        <tissue evidence="2">Leaf</tissue>
    </source>
</reference>
<keyword evidence="3" id="KW-1185">Reference proteome</keyword>
<feature type="compositionally biased region" description="Basic and acidic residues" evidence="1">
    <location>
        <begin position="67"/>
        <end position="76"/>
    </location>
</feature>
<evidence type="ECO:0000313" key="2">
    <source>
        <dbReference type="EMBL" id="KAF3443653.1"/>
    </source>
</evidence>
<comment type="caution">
    <text evidence="2">The sequence shown here is derived from an EMBL/GenBank/DDBJ whole genome shotgun (WGS) entry which is preliminary data.</text>
</comment>
<evidence type="ECO:0000313" key="3">
    <source>
        <dbReference type="Proteomes" id="UP000796880"/>
    </source>
</evidence>
<protein>
    <submittedName>
        <fullName evidence="2">Uncharacterized protein</fullName>
    </submittedName>
</protein>